<accession>A0AAD9R7G6</accession>
<protein>
    <submittedName>
        <fullName evidence="1">Uncharacterized protein</fullName>
    </submittedName>
</protein>
<proteinExistence type="predicted"/>
<reference evidence="1" key="2">
    <citation type="journal article" date="2023" name="Science">
        <title>Genomic signatures of disease resistance in endangered staghorn corals.</title>
        <authorList>
            <person name="Vollmer S.V."/>
            <person name="Selwyn J.D."/>
            <person name="Despard B.A."/>
            <person name="Roesel C.L."/>
        </authorList>
    </citation>
    <scope>NUCLEOTIDE SEQUENCE</scope>
    <source>
        <strain evidence="1">K2</strain>
    </source>
</reference>
<evidence type="ECO:0000313" key="1">
    <source>
        <dbReference type="EMBL" id="KAK2574552.1"/>
    </source>
</evidence>
<keyword evidence="2" id="KW-1185">Reference proteome</keyword>
<evidence type="ECO:0000313" key="2">
    <source>
        <dbReference type="Proteomes" id="UP001249851"/>
    </source>
</evidence>
<comment type="caution">
    <text evidence="1">The sequence shown here is derived from an EMBL/GenBank/DDBJ whole genome shotgun (WGS) entry which is preliminary data.</text>
</comment>
<sequence length="68" mass="7576">MDGASKRTTTSGEDSMSSNNGMFLLECLILTQLLRLYQIFNFNIPFSRVELSGWNQLTSSLASCHPSD</sequence>
<reference evidence="1" key="1">
    <citation type="journal article" date="2023" name="G3 (Bethesda)">
        <title>Whole genome assembly and annotation of the endangered Caribbean coral Acropora cervicornis.</title>
        <authorList>
            <person name="Selwyn J.D."/>
            <person name="Vollmer S.V."/>
        </authorList>
    </citation>
    <scope>NUCLEOTIDE SEQUENCE</scope>
    <source>
        <strain evidence="1">K2</strain>
    </source>
</reference>
<dbReference type="Proteomes" id="UP001249851">
    <property type="component" value="Unassembled WGS sequence"/>
</dbReference>
<dbReference type="EMBL" id="JARQWQ010000001">
    <property type="protein sequence ID" value="KAK2574552.1"/>
    <property type="molecule type" value="Genomic_DNA"/>
</dbReference>
<organism evidence="1 2">
    <name type="scientific">Acropora cervicornis</name>
    <name type="common">Staghorn coral</name>
    <dbReference type="NCBI Taxonomy" id="6130"/>
    <lineage>
        <taxon>Eukaryota</taxon>
        <taxon>Metazoa</taxon>
        <taxon>Cnidaria</taxon>
        <taxon>Anthozoa</taxon>
        <taxon>Hexacorallia</taxon>
        <taxon>Scleractinia</taxon>
        <taxon>Astrocoeniina</taxon>
        <taxon>Acroporidae</taxon>
        <taxon>Acropora</taxon>
    </lineage>
</organism>
<dbReference type="AlphaFoldDB" id="A0AAD9R7G6"/>
<name>A0AAD9R7G6_ACRCE</name>
<gene>
    <name evidence="1" type="ORF">P5673_000736</name>
</gene>